<keyword evidence="4" id="KW-1185">Reference proteome</keyword>
<dbReference type="InterPro" id="IPR023198">
    <property type="entry name" value="PGP-like_dom2"/>
</dbReference>
<dbReference type="NCBIfam" id="TIGR01493">
    <property type="entry name" value="HAD-SF-IA-v2"/>
    <property type="match status" value="1"/>
</dbReference>
<evidence type="ECO:0000256" key="2">
    <source>
        <dbReference type="ARBA" id="ARBA00022801"/>
    </source>
</evidence>
<dbReference type="PANTHER" id="PTHR43316">
    <property type="entry name" value="HYDROLASE, HALOACID DELAHOGENASE-RELATED"/>
    <property type="match status" value="1"/>
</dbReference>
<comment type="similarity">
    <text evidence="1">Belongs to the HAD-like hydrolase superfamily. S-2-haloalkanoic acid dehalogenase family.</text>
</comment>
<dbReference type="Gene3D" id="1.10.150.240">
    <property type="entry name" value="Putative phosphatase, domain 2"/>
    <property type="match status" value="1"/>
</dbReference>
<dbReference type="AlphaFoldDB" id="A0A4R7VV60"/>
<organism evidence="3 4">
    <name type="scientific">Actinophytocola oryzae</name>
    <dbReference type="NCBI Taxonomy" id="502181"/>
    <lineage>
        <taxon>Bacteria</taxon>
        <taxon>Bacillati</taxon>
        <taxon>Actinomycetota</taxon>
        <taxon>Actinomycetes</taxon>
        <taxon>Pseudonocardiales</taxon>
        <taxon>Pseudonocardiaceae</taxon>
    </lineage>
</organism>
<dbReference type="InterPro" id="IPR036412">
    <property type="entry name" value="HAD-like_sf"/>
</dbReference>
<dbReference type="CDD" id="cd02588">
    <property type="entry name" value="HAD_L2-DEX"/>
    <property type="match status" value="1"/>
</dbReference>
<gene>
    <name evidence="3" type="ORF">CLV71_104361</name>
</gene>
<dbReference type="Pfam" id="PF00702">
    <property type="entry name" value="Hydrolase"/>
    <property type="match status" value="1"/>
</dbReference>
<accession>A0A4R7VV60</accession>
<protein>
    <submittedName>
        <fullName evidence="3">2-haloacid dehalogenase</fullName>
    </submittedName>
</protein>
<dbReference type="SUPFAM" id="SSF56784">
    <property type="entry name" value="HAD-like"/>
    <property type="match status" value="1"/>
</dbReference>
<dbReference type="OrthoDB" id="3774052at2"/>
<dbReference type="InterPro" id="IPR051540">
    <property type="entry name" value="S-2-haloacid_dehalogenase"/>
</dbReference>
<evidence type="ECO:0000256" key="1">
    <source>
        <dbReference type="ARBA" id="ARBA00008106"/>
    </source>
</evidence>
<dbReference type="PANTHER" id="PTHR43316:SF3">
    <property type="entry name" value="HALOACID DEHALOGENASE, TYPE II (AFU_ORTHOLOGUE AFUA_2G07750)-RELATED"/>
    <property type="match status" value="1"/>
</dbReference>
<keyword evidence="2" id="KW-0378">Hydrolase</keyword>
<dbReference type="RefSeq" id="WP_133902908.1">
    <property type="nucleotide sequence ID" value="NZ_SOCP01000004.1"/>
</dbReference>
<dbReference type="NCBIfam" id="TIGR01428">
    <property type="entry name" value="HAD_type_II"/>
    <property type="match status" value="1"/>
</dbReference>
<dbReference type="GO" id="GO:0019120">
    <property type="term" value="F:hydrolase activity, acting on acid halide bonds, in C-halide compounds"/>
    <property type="evidence" value="ECO:0007669"/>
    <property type="project" value="InterPro"/>
</dbReference>
<dbReference type="Gene3D" id="3.40.50.1000">
    <property type="entry name" value="HAD superfamily/HAD-like"/>
    <property type="match status" value="1"/>
</dbReference>
<name>A0A4R7VV60_9PSEU</name>
<dbReference type="Proteomes" id="UP000294927">
    <property type="component" value="Unassembled WGS sequence"/>
</dbReference>
<sequence>MDIRVVACDIFGTTVDWYTGVADQVAQLLPNVDAGDFAERWRDRYIPSMNRVRSGERDWAYLDTLHRESLDDLLRELDVEADDETRDRLVLAWHRLPAWPDSVSGLARLRAKHVTATLSNGGVALLTHLVKAAALPFDCVLSAELAHAYKPDAAVYQTAAALLDVQPEQILMVAAHKWDLVGARKAGLRTAFLSRPLEKGPNKQADQAADVDCDLYADSFLNLAAQLE</sequence>
<evidence type="ECO:0000313" key="4">
    <source>
        <dbReference type="Proteomes" id="UP000294927"/>
    </source>
</evidence>
<dbReference type="InterPro" id="IPR006328">
    <property type="entry name" value="2-HAD"/>
</dbReference>
<dbReference type="InterPro" id="IPR023214">
    <property type="entry name" value="HAD_sf"/>
</dbReference>
<evidence type="ECO:0000313" key="3">
    <source>
        <dbReference type="EMBL" id="TDV53893.1"/>
    </source>
</evidence>
<dbReference type="PRINTS" id="PR00413">
    <property type="entry name" value="HADHALOGNASE"/>
</dbReference>
<comment type="caution">
    <text evidence="3">The sequence shown here is derived from an EMBL/GenBank/DDBJ whole genome shotgun (WGS) entry which is preliminary data.</text>
</comment>
<reference evidence="3 4" key="1">
    <citation type="submission" date="2019-03" db="EMBL/GenBank/DDBJ databases">
        <title>Genomic Encyclopedia of Archaeal and Bacterial Type Strains, Phase II (KMG-II): from individual species to whole genera.</title>
        <authorList>
            <person name="Goeker M."/>
        </authorList>
    </citation>
    <scope>NUCLEOTIDE SEQUENCE [LARGE SCALE GENOMIC DNA]</scope>
    <source>
        <strain evidence="3 4">DSM 45499</strain>
    </source>
</reference>
<dbReference type="EMBL" id="SOCP01000004">
    <property type="protein sequence ID" value="TDV53893.1"/>
    <property type="molecule type" value="Genomic_DNA"/>
</dbReference>
<dbReference type="InterPro" id="IPR006439">
    <property type="entry name" value="HAD-SF_hydro_IA"/>
</dbReference>
<proteinExistence type="inferred from homology"/>